<organism evidence="2 3">
    <name type="scientific">Rubroshorea leprosula</name>
    <dbReference type="NCBI Taxonomy" id="152421"/>
    <lineage>
        <taxon>Eukaryota</taxon>
        <taxon>Viridiplantae</taxon>
        <taxon>Streptophyta</taxon>
        <taxon>Embryophyta</taxon>
        <taxon>Tracheophyta</taxon>
        <taxon>Spermatophyta</taxon>
        <taxon>Magnoliopsida</taxon>
        <taxon>eudicotyledons</taxon>
        <taxon>Gunneridae</taxon>
        <taxon>Pentapetalae</taxon>
        <taxon>rosids</taxon>
        <taxon>malvids</taxon>
        <taxon>Malvales</taxon>
        <taxon>Dipterocarpaceae</taxon>
        <taxon>Rubroshorea</taxon>
    </lineage>
</organism>
<keyword evidence="3" id="KW-1185">Reference proteome</keyword>
<evidence type="ECO:0000256" key="1">
    <source>
        <dbReference type="SAM" id="Phobius"/>
    </source>
</evidence>
<sequence length="78" mass="9153">MCPMWTASIFRCLPSSIFRWPDFNFSQFSFGWSPRSLLQRWMEFSIVDDVFWIFVTALESLALAAMLCFFLVFCGCSI</sequence>
<keyword evidence="1" id="KW-0812">Transmembrane</keyword>
<evidence type="ECO:0000313" key="3">
    <source>
        <dbReference type="Proteomes" id="UP001054252"/>
    </source>
</evidence>
<protein>
    <recommendedName>
        <fullName evidence="4">Transmembrane protein</fullName>
    </recommendedName>
</protein>
<gene>
    <name evidence="2" type="ORF">SLEP1_g53184</name>
</gene>
<dbReference type="Proteomes" id="UP001054252">
    <property type="component" value="Unassembled WGS sequence"/>
</dbReference>
<dbReference type="PANTHER" id="PTHR33726">
    <property type="entry name" value="TRANSMEMBRANE PROTEIN"/>
    <property type="match status" value="1"/>
</dbReference>
<accession>A0AAV5M8N9</accession>
<dbReference type="AlphaFoldDB" id="A0AAV5M8N9"/>
<reference evidence="2 3" key="1">
    <citation type="journal article" date="2021" name="Commun. Biol.">
        <title>The genome of Shorea leprosula (Dipterocarpaceae) highlights the ecological relevance of drought in aseasonal tropical rainforests.</title>
        <authorList>
            <person name="Ng K.K.S."/>
            <person name="Kobayashi M.J."/>
            <person name="Fawcett J.A."/>
            <person name="Hatakeyama M."/>
            <person name="Paape T."/>
            <person name="Ng C.H."/>
            <person name="Ang C.C."/>
            <person name="Tnah L.H."/>
            <person name="Lee C.T."/>
            <person name="Nishiyama T."/>
            <person name="Sese J."/>
            <person name="O'Brien M.J."/>
            <person name="Copetti D."/>
            <person name="Mohd Noor M.I."/>
            <person name="Ong R.C."/>
            <person name="Putra M."/>
            <person name="Sireger I.Z."/>
            <person name="Indrioko S."/>
            <person name="Kosugi Y."/>
            <person name="Izuno A."/>
            <person name="Isagi Y."/>
            <person name="Lee S.L."/>
            <person name="Shimizu K.K."/>
        </authorList>
    </citation>
    <scope>NUCLEOTIDE SEQUENCE [LARGE SCALE GENOMIC DNA]</scope>
    <source>
        <strain evidence="2">214</strain>
    </source>
</reference>
<proteinExistence type="predicted"/>
<keyword evidence="1" id="KW-1133">Transmembrane helix</keyword>
<name>A0AAV5M8N9_9ROSI</name>
<keyword evidence="1" id="KW-0472">Membrane</keyword>
<feature type="transmembrane region" description="Helical" evidence="1">
    <location>
        <begin position="50"/>
        <end position="74"/>
    </location>
</feature>
<evidence type="ECO:0008006" key="4">
    <source>
        <dbReference type="Google" id="ProtNLM"/>
    </source>
</evidence>
<evidence type="ECO:0000313" key="2">
    <source>
        <dbReference type="EMBL" id="GKV46178.1"/>
    </source>
</evidence>
<comment type="caution">
    <text evidence="2">The sequence shown here is derived from an EMBL/GenBank/DDBJ whole genome shotgun (WGS) entry which is preliminary data.</text>
</comment>
<dbReference type="PANTHER" id="PTHR33726:SF17">
    <property type="entry name" value="OS06G0620700 PROTEIN"/>
    <property type="match status" value="1"/>
</dbReference>
<dbReference type="EMBL" id="BPVZ01000204">
    <property type="protein sequence ID" value="GKV46178.1"/>
    <property type="molecule type" value="Genomic_DNA"/>
</dbReference>